<evidence type="ECO:0000313" key="1">
    <source>
        <dbReference type="EMBL" id="MCI74894.1"/>
    </source>
</evidence>
<protein>
    <submittedName>
        <fullName evidence="1">Uncharacterized protein</fullName>
    </submittedName>
</protein>
<evidence type="ECO:0000313" key="2">
    <source>
        <dbReference type="Proteomes" id="UP000265520"/>
    </source>
</evidence>
<dbReference type="AlphaFoldDB" id="A0A392UQH3"/>
<accession>A0A392UQH3</accession>
<reference evidence="1 2" key="1">
    <citation type="journal article" date="2018" name="Front. Plant Sci.">
        <title>Red Clover (Trifolium pratense) and Zigzag Clover (T. medium) - A Picture of Genomic Similarities and Differences.</title>
        <authorList>
            <person name="Dluhosova J."/>
            <person name="Istvanek J."/>
            <person name="Nedelnik J."/>
            <person name="Repkova J."/>
        </authorList>
    </citation>
    <scope>NUCLEOTIDE SEQUENCE [LARGE SCALE GENOMIC DNA]</scope>
    <source>
        <strain evidence="2">cv. 10/8</strain>
        <tissue evidence="1">Leaf</tissue>
    </source>
</reference>
<name>A0A392UQH3_9FABA</name>
<dbReference type="Proteomes" id="UP000265520">
    <property type="component" value="Unassembled WGS sequence"/>
</dbReference>
<feature type="non-terminal residue" evidence="1">
    <location>
        <position position="1"/>
    </location>
</feature>
<sequence length="51" mass="5737">VTFGEEKAMKSVKVQFLVVDYPSLYNCIIGRTRAGYTGQGPWVDPFNPQPM</sequence>
<dbReference type="EMBL" id="LXQA010870377">
    <property type="protein sequence ID" value="MCI74894.1"/>
    <property type="molecule type" value="Genomic_DNA"/>
</dbReference>
<organism evidence="1 2">
    <name type="scientific">Trifolium medium</name>
    <dbReference type="NCBI Taxonomy" id="97028"/>
    <lineage>
        <taxon>Eukaryota</taxon>
        <taxon>Viridiplantae</taxon>
        <taxon>Streptophyta</taxon>
        <taxon>Embryophyta</taxon>
        <taxon>Tracheophyta</taxon>
        <taxon>Spermatophyta</taxon>
        <taxon>Magnoliopsida</taxon>
        <taxon>eudicotyledons</taxon>
        <taxon>Gunneridae</taxon>
        <taxon>Pentapetalae</taxon>
        <taxon>rosids</taxon>
        <taxon>fabids</taxon>
        <taxon>Fabales</taxon>
        <taxon>Fabaceae</taxon>
        <taxon>Papilionoideae</taxon>
        <taxon>50 kb inversion clade</taxon>
        <taxon>NPAAA clade</taxon>
        <taxon>Hologalegina</taxon>
        <taxon>IRL clade</taxon>
        <taxon>Trifolieae</taxon>
        <taxon>Trifolium</taxon>
    </lineage>
</organism>
<proteinExistence type="predicted"/>
<keyword evidence="2" id="KW-1185">Reference proteome</keyword>
<comment type="caution">
    <text evidence="1">The sequence shown here is derived from an EMBL/GenBank/DDBJ whole genome shotgun (WGS) entry which is preliminary data.</text>
</comment>